<evidence type="ECO:0000313" key="1">
    <source>
        <dbReference type="EMBL" id="TWI83204.1"/>
    </source>
</evidence>
<dbReference type="NCBIfam" id="TIGR02574">
    <property type="entry name" value="stabl_TIGR02574"/>
    <property type="match status" value="1"/>
</dbReference>
<dbReference type="RefSeq" id="WP_144885282.1">
    <property type="nucleotide sequence ID" value="NZ_VLLE01000003.1"/>
</dbReference>
<protein>
    <submittedName>
        <fullName evidence="1">Putative addiction module component (TIGR02574 family)</fullName>
    </submittedName>
</protein>
<proteinExistence type="predicted"/>
<reference evidence="1 2" key="1">
    <citation type="journal article" date="2015" name="Stand. Genomic Sci.">
        <title>Genomic Encyclopedia of Bacterial and Archaeal Type Strains, Phase III: the genomes of soil and plant-associated and newly described type strains.</title>
        <authorList>
            <person name="Whitman W.B."/>
            <person name="Woyke T."/>
            <person name="Klenk H.P."/>
            <person name="Zhou Y."/>
            <person name="Lilburn T.G."/>
            <person name="Beck B.J."/>
            <person name="De Vos P."/>
            <person name="Vandamme P."/>
            <person name="Eisen J.A."/>
            <person name="Garrity G."/>
            <person name="Hugenholtz P."/>
            <person name="Kyrpides N.C."/>
        </authorList>
    </citation>
    <scope>NUCLEOTIDE SEQUENCE [LARGE SCALE GENOMIC DNA]</scope>
    <source>
        <strain evidence="1 2">CGMCC 1.7271</strain>
    </source>
</reference>
<dbReference type="InterPro" id="IPR013406">
    <property type="entry name" value="CHP02574_addiction_mod"/>
</dbReference>
<dbReference type="OrthoDB" id="1375044at2"/>
<name>A0A562SQB6_9BACT</name>
<keyword evidence="2" id="KW-1185">Reference proteome</keyword>
<dbReference type="EMBL" id="VLLE01000003">
    <property type="protein sequence ID" value="TWI83204.1"/>
    <property type="molecule type" value="Genomic_DNA"/>
</dbReference>
<dbReference type="Proteomes" id="UP000316167">
    <property type="component" value="Unassembled WGS sequence"/>
</dbReference>
<dbReference type="AlphaFoldDB" id="A0A562SQB6"/>
<sequence>MPYNKEELLKLSVEERIKLAEELWESVDEEQLPATDVEISIAEERYEAYIKNPKDGMSWEEFRKKINDKYGF</sequence>
<gene>
    <name evidence="1" type="ORF">IQ13_1310</name>
</gene>
<accession>A0A562SQB6</accession>
<dbReference type="Pfam" id="PF09720">
    <property type="entry name" value="Unstab_antitox"/>
    <property type="match status" value="1"/>
</dbReference>
<comment type="caution">
    <text evidence="1">The sequence shown here is derived from an EMBL/GenBank/DDBJ whole genome shotgun (WGS) entry which is preliminary data.</text>
</comment>
<organism evidence="1 2">
    <name type="scientific">Lacibacter cauensis</name>
    <dbReference type="NCBI Taxonomy" id="510947"/>
    <lineage>
        <taxon>Bacteria</taxon>
        <taxon>Pseudomonadati</taxon>
        <taxon>Bacteroidota</taxon>
        <taxon>Chitinophagia</taxon>
        <taxon>Chitinophagales</taxon>
        <taxon>Chitinophagaceae</taxon>
        <taxon>Lacibacter</taxon>
    </lineage>
</organism>
<evidence type="ECO:0000313" key="2">
    <source>
        <dbReference type="Proteomes" id="UP000316167"/>
    </source>
</evidence>